<protein>
    <submittedName>
        <fullName evidence="1">Uncharacterized protein</fullName>
    </submittedName>
</protein>
<dbReference type="InterPro" id="IPR053139">
    <property type="entry name" value="Surface_bspA-like"/>
</dbReference>
<evidence type="ECO:0000313" key="2">
    <source>
        <dbReference type="Proteomes" id="UP001470230"/>
    </source>
</evidence>
<keyword evidence="2" id="KW-1185">Reference proteome</keyword>
<dbReference type="Pfam" id="PF13306">
    <property type="entry name" value="LRR_5"/>
    <property type="match status" value="4"/>
</dbReference>
<dbReference type="InterPro" id="IPR032675">
    <property type="entry name" value="LRR_dom_sf"/>
</dbReference>
<comment type="caution">
    <text evidence="1">The sequence shown here is derived from an EMBL/GenBank/DDBJ whole genome shotgun (WGS) entry which is preliminary data.</text>
</comment>
<organism evidence="1 2">
    <name type="scientific">Tritrichomonas musculus</name>
    <dbReference type="NCBI Taxonomy" id="1915356"/>
    <lineage>
        <taxon>Eukaryota</taxon>
        <taxon>Metamonada</taxon>
        <taxon>Parabasalia</taxon>
        <taxon>Tritrichomonadida</taxon>
        <taxon>Tritrichomonadidae</taxon>
        <taxon>Tritrichomonas</taxon>
    </lineage>
</organism>
<dbReference type="PANTHER" id="PTHR45661:SF3">
    <property type="entry name" value="IG-LIKE DOMAIN-CONTAINING PROTEIN"/>
    <property type="match status" value="1"/>
</dbReference>
<dbReference type="SUPFAM" id="SSF52058">
    <property type="entry name" value="L domain-like"/>
    <property type="match status" value="2"/>
</dbReference>
<dbReference type="Gene3D" id="3.80.10.10">
    <property type="entry name" value="Ribonuclease Inhibitor"/>
    <property type="match status" value="3"/>
</dbReference>
<name>A0ABR2JTH9_9EUKA</name>
<reference evidence="1 2" key="1">
    <citation type="submission" date="2024-04" db="EMBL/GenBank/DDBJ databases">
        <title>Tritrichomonas musculus Genome.</title>
        <authorList>
            <person name="Alves-Ferreira E."/>
            <person name="Grigg M."/>
            <person name="Lorenzi H."/>
            <person name="Galac M."/>
        </authorList>
    </citation>
    <scope>NUCLEOTIDE SEQUENCE [LARGE SCALE GENOMIC DNA]</scope>
    <source>
        <strain evidence="1 2">EAF2021</strain>
    </source>
</reference>
<gene>
    <name evidence="1" type="ORF">M9Y10_044694</name>
</gene>
<dbReference type="InterPro" id="IPR026906">
    <property type="entry name" value="LRR_5"/>
</dbReference>
<sequence length="608" mass="70152">MSEKSLIKGNEEEFKTIEVDNLSYRLNLSEKTANIEKCEKDQIKDIFIPRSINWDNQEYIVTRILKESFKFADIRSLSFPPDSEVRTIEKFAFYNSKIQKISIPPSVCELHKKWQHDTFELKEIKVMPGNQYYKSYNDQIVVGKTDPKSDIFDDLIFVSRELTSFTFPPNIKRISPCAFMNCQIEKIIIPSDVVEISECSFANCVNLNTIEFSPDSQLQIIRKKAFYANGITKITIPSHVTQISKKSFYLCVFLRNIKFERNSELKKIEKKAFFSSSIKKITVPSTFSMLEEGWCRGMSDLMKINVIPYNDNYMSLNNGEIVVGKTDNSSENFDDLIFVSKYINTIKIPSNIKRISPYAFEDTFINKILIPSHVTRICKKAFLNCELKVFEVEKNSELRIIENKAFSYCSIESLLIPETVCTLEEDWCQETNNLNKVTIMPNNQIYKNFDENLIIGKSADSKSEEYDNLIFASRNIKNTTLPPNIKYISPHSFARSSIISIIIPPSVKKIGKLAFYDCAQLNHVEISHDSDLQIIEKDAFSSSSIKSFFIPSHILQIDNSAFYRCENLKLIEIDENINQMIEIKSLFGCSSRIIVMIPIKARKHVITR</sequence>
<dbReference type="EMBL" id="JAPFFF010000009">
    <property type="protein sequence ID" value="KAK8882054.1"/>
    <property type="molecule type" value="Genomic_DNA"/>
</dbReference>
<dbReference type="PANTHER" id="PTHR45661">
    <property type="entry name" value="SURFACE ANTIGEN"/>
    <property type="match status" value="1"/>
</dbReference>
<evidence type="ECO:0000313" key="1">
    <source>
        <dbReference type="EMBL" id="KAK8882054.1"/>
    </source>
</evidence>
<proteinExistence type="predicted"/>
<dbReference type="Proteomes" id="UP001470230">
    <property type="component" value="Unassembled WGS sequence"/>
</dbReference>
<accession>A0ABR2JTH9</accession>